<protein>
    <submittedName>
        <fullName evidence="2">Uncharacterized protein</fullName>
    </submittedName>
</protein>
<dbReference type="EMBL" id="CP001999">
    <property type="protein sequence ID" value="ADG93713.1"/>
    <property type="molecule type" value="Genomic_DNA"/>
</dbReference>
<gene>
    <name evidence="2" type="ordered locus">Arnit_2059</name>
</gene>
<dbReference type="HOGENOM" id="CLU_1552115_0_0_7"/>
<keyword evidence="1" id="KW-0812">Transmembrane</keyword>
<keyword evidence="1" id="KW-0472">Membrane</keyword>
<feature type="transmembrane region" description="Helical" evidence="1">
    <location>
        <begin position="18"/>
        <end position="41"/>
    </location>
</feature>
<dbReference type="AlphaFoldDB" id="D5V0A1"/>
<dbReference type="RefSeq" id="WP_013135858.1">
    <property type="nucleotide sequence ID" value="NC_014166.1"/>
</dbReference>
<sequence length="172" mass="20684">MQGISYKTFIRNLKSDNLSLILCSIIFIILLIIYIEWDFYIKNPIQKLKDMKTNSGIVEYVSIGRISSLGIKNEDFRVTLPYGIEHKILNKNIQIWFQEYENFLLGKDKYIIQIKMGDWLLIENYNKFYLNRLQDEKNAYKYMIFNSIMIILILSIIVYRNLELQKRYSRVN</sequence>
<evidence type="ECO:0000256" key="1">
    <source>
        <dbReference type="SAM" id="Phobius"/>
    </source>
</evidence>
<dbReference type="KEGG" id="ant:Arnit_2059"/>
<feature type="transmembrane region" description="Helical" evidence="1">
    <location>
        <begin position="142"/>
        <end position="162"/>
    </location>
</feature>
<keyword evidence="1" id="KW-1133">Transmembrane helix</keyword>
<organism evidence="2 3">
    <name type="scientific">Arcobacter nitrofigilis (strain ATCC 33309 / DSM 7299 / CCUG 15893 / LMG 7604 / NCTC 12251 / CI)</name>
    <name type="common">Campylobacter nitrofigilis</name>
    <dbReference type="NCBI Taxonomy" id="572480"/>
    <lineage>
        <taxon>Bacteria</taxon>
        <taxon>Pseudomonadati</taxon>
        <taxon>Campylobacterota</taxon>
        <taxon>Epsilonproteobacteria</taxon>
        <taxon>Campylobacterales</taxon>
        <taxon>Arcobacteraceae</taxon>
        <taxon>Arcobacter</taxon>
    </lineage>
</organism>
<reference evidence="2 3" key="1">
    <citation type="journal article" date="2010" name="Stand. Genomic Sci.">
        <title>Complete genome sequence of Arcobacter nitrofigilis type strain (CI).</title>
        <authorList>
            <person name="Pati A."/>
            <person name="Gronow S."/>
            <person name="Lapidus A."/>
            <person name="Copeland A."/>
            <person name="Glavina Del Rio T."/>
            <person name="Nolan M."/>
            <person name="Lucas S."/>
            <person name="Tice H."/>
            <person name="Cheng J.F."/>
            <person name="Han C."/>
            <person name="Chertkov O."/>
            <person name="Bruce D."/>
            <person name="Tapia R."/>
            <person name="Goodwin L."/>
            <person name="Pitluck S."/>
            <person name="Liolios K."/>
            <person name="Ivanova N."/>
            <person name="Mavromatis K."/>
            <person name="Chen A."/>
            <person name="Palaniappan K."/>
            <person name="Land M."/>
            <person name="Hauser L."/>
            <person name="Chang Y.J."/>
            <person name="Jeffries C.D."/>
            <person name="Detter J.C."/>
            <person name="Rohde M."/>
            <person name="Goker M."/>
            <person name="Bristow J."/>
            <person name="Eisen J.A."/>
            <person name="Markowitz V."/>
            <person name="Hugenholtz P."/>
            <person name="Klenk H.P."/>
            <person name="Kyrpides N.C."/>
        </authorList>
    </citation>
    <scope>NUCLEOTIDE SEQUENCE [LARGE SCALE GENOMIC DNA]</scope>
    <source>
        <strain evidence="3">ATCC 33309 / DSM 7299 / CCUG 15893 / LMG 7604 / NCTC 12251 / CI</strain>
    </source>
</reference>
<dbReference type="Proteomes" id="UP000000939">
    <property type="component" value="Chromosome"/>
</dbReference>
<accession>D5V0A1</accession>
<evidence type="ECO:0000313" key="2">
    <source>
        <dbReference type="EMBL" id="ADG93713.1"/>
    </source>
</evidence>
<evidence type="ECO:0000313" key="3">
    <source>
        <dbReference type="Proteomes" id="UP000000939"/>
    </source>
</evidence>
<keyword evidence="3" id="KW-1185">Reference proteome</keyword>
<name>D5V0A1_ARCNC</name>
<proteinExistence type="predicted"/>